<evidence type="ECO:0000313" key="1">
    <source>
        <dbReference type="EMBL" id="MBA0683910.1"/>
    </source>
</evidence>
<name>A0A7J8XA02_GOSAI</name>
<evidence type="ECO:0000313" key="2">
    <source>
        <dbReference type="Proteomes" id="UP000593577"/>
    </source>
</evidence>
<comment type="caution">
    <text evidence="1">The sequence shown here is derived from an EMBL/GenBank/DDBJ whole genome shotgun (WGS) entry which is preliminary data.</text>
</comment>
<reference evidence="1 2" key="1">
    <citation type="journal article" date="2019" name="Genome Biol. Evol.">
        <title>Insights into the evolution of the New World diploid cottons (Gossypium, subgenus Houzingenia) based on genome sequencing.</title>
        <authorList>
            <person name="Grover C.E."/>
            <person name="Arick M.A. 2nd"/>
            <person name="Thrash A."/>
            <person name="Conover J.L."/>
            <person name="Sanders W.S."/>
            <person name="Peterson D.G."/>
            <person name="Frelichowski J.E."/>
            <person name="Scheffler J.A."/>
            <person name="Scheffler B.E."/>
            <person name="Wendel J.F."/>
        </authorList>
    </citation>
    <scope>NUCLEOTIDE SEQUENCE [LARGE SCALE GENOMIC DNA]</scope>
    <source>
        <strain evidence="1">185</strain>
        <tissue evidence="1">Leaf</tissue>
    </source>
</reference>
<gene>
    <name evidence="1" type="ORF">Goari_025535</name>
</gene>
<sequence length="37" mass="4238">MVLSGDKVLHTFEEPSLEIKEILKEKFCSDNIVMNIS</sequence>
<accession>A0A7J8XA02</accession>
<keyword evidence="2" id="KW-1185">Reference proteome</keyword>
<dbReference type="Proteomes" id="UP000593577">
    <property type="component" value="Unassembled WGS sequence"/>
</dbReference>
<proteinExistence type="predicted"/>
<dbReference type="EMBL" id="JABFAA010000006">
    <property type="protein sequence ID" value="MBA0683910.1"/>
    <property type="molecule type" value="Genomic_DNA"/>
</dbReference>
<dbReference type="AlphaFoldDB" id="A0A7J8XA02"/>
<organism evidence="1 2">
    <name type="scientific">Gossypium aridum</name>
    <name type="common">American cotton</name>
    <name type="synonym">Erioxylum aridum</name>
    <dbReference type="NCBI Taxonomy" id="34290"/>
    <lineage>
        <taxon>Eukaryota</taxon>
        <taxon>Viridiplantae</taxon>
        <taxon>Streptophyta</taxon>
        <taxon>Embryophyta</taxon>
        <taxon>Tracheophyta</taxon>
        <taxon>Spermatophyta</taxon>
        <taxon>Magnoliopsida</taxon>
        <taxon>eudicotyledons</taxon>
        <taxon>Gunneridae</taxon>
        <taxon>Pentapetalae</taxon>
        <taxon>rosids</taxon>
        <taxon>malvids</taxon>
        <taxon>Malvales</taxon>
        <taxon>Malvaceae</taxon>
        <taxon>Malvoideae</taxon>
        <taxon>Gossypium</taxon>
    </lineage>
</organism>
<feature type="non-terminal residue" evidence="1">
    <location>
        <position position="37"/>
    </location>
</feature>
<protein>
    <submittedName>
        <fullName evidence="1">Uncharacterized protein</fullName>
    </submittedName>
</protein>